<proteinExistence type="inferred from homology"/>
<dbReference type="InterPro" id="IPR000709">
    <property type="entry name" value="Leu_Ile_Val-bd"/>
</dbReference>
<comment type="similarity">
    <text evidence="1">Belongs to the leucine-binding protein family.</text>
</comment>
<dbReference type="OrthoDB" id="9783240at2"/>
<dbReference type="Gene3D" id="3.40.50.2300">
    <property type="match status" value="2"/>
</dbReference>
<dbReference type="InterPro" id="IPR028081">
    <property type="entry name" value="Leu-bd"/>
</dbReference>
<dbReference type="RefSeq" id="WP_089964811.1">
    <property type="nucleotide sequence ID" value="NZ_FNJM01000001.1"/>
</dbReference>
<accession>A0A1H0LJV6</accession>
<dbReference type="SUPFAM" id="SSF53822">
    <property type="entry name" value="Periplasmic binding protein-like I"/>
    <property type="match status" value="1"/>
</dbReference>
<dbReference type="PRINTS" id="PR00337">
    <property type="entry name" value="LEUILEVALBP"/>
</dbReference>
<gene>
    <name evidence="6" type="ORF">SAMN04488529_101113</name>
</gene>
<sequence length="379" mass="40457">MKKKLVACVIAGAMAITTLVGCGNKSNEDIIKIGGIGPLTGTASTYGQSVKEGADLYVEEINNAGGVSGKQIELIFEDDQAEPNSAIQAFNKLVDNDKVVAVLGPVTSGAATAVAPNATDKQIPLITPTGTEPNITRVGGEFVFRGCFVDSFQGEILAKYAKENLGKKTAAVLYNSGSDYSKGIAESFKKDFEATGGNVIEYLSYNDKETDYNAQLTKIKSSNPDVLVLPDYYNVVGLIASQARDKGITSQLLGGDGWESQELATIGKDAVKGALYINHYYAGDKEENVKKFGDSYKAKYKKDPDAFAALAYDTMKVLLKGIEDAKSTDGVAIKEALKKVEINSVTGNIKFNDERSAIKTASIIKVDGDKNQLVDKINP</sequence>
<dbReference type="EMBL" id="FNJM01000001">
    <property type="protein sequence ID" value="SDO68487.1"/>
    <property type="molecule type" value="Genomic_DNA"/>
</dbReference>
<evidence type="ECO:0000313" key="7">
    <source>
        <dbReference type="Proteomes" id="UP000198597"/>
    </source>
</evidence>
<evidence type="ECO:0000256" key="3">
    <source>
        <dbReference type="ARBA" id="ARBA00022729"/>
    </source>
</evidence>
<dbReference type="PANTHER" id="PTHR30483:SF6">
    <property type="entry name" value="PERIPLASMIC BINDING PROTEIN OF ABC TRANSPORTER FOR NATURAL AMINO ACIDS"/>
    <property type="match status" value="1"/>
</dbReference>
<dbReference type="Proteomes" id="UP000198597">
    <property type="component" value="Unassembled WGS sequence"/>
</dbReference>
<dbReference type="InterPro" id="IPR028082">
    <property type="entry name" value="Peripla_BP_I"/>
</dbReference>
<keyword evidence="4" id="KW-0029">Amino-acid transport</keyword>
<feature type="domain" description="Leucine-binding protein" evidence="5">
    <location>
        <begin position="31"/>
        <end position="367"/>
    </location>
</feature>
<evidence type="ECO:0000313" key="6">
    <source>
        <dbReference type="EMBL" id="SDO68487.1"/>
    </source>
</evidence>
<dbReference type="GO" id="GO:0006865">
    <property type="term" value="P:amino acid transport"/>
    <property type="evidence" value="ECO:0007669"/>
    <property type="project" value="UniProtKB-KW"/>
</dbReference>
<name>A0A1H0LJV6_9CLOT</name>
<reference evidence="6 7" key="1">
    <citation type="submission" date="2016-10" db="EMBL/GenBank/DDBJ databases">
        <authorList>
            <person name="de Groot N.N."/>
        </authorList>
    </citation>
    <scope>NUCLEOTIDE SEQUENCE [LARGE SCALE GENOMIC DNA]</scope>
    <source>
        <strain evidence="6 7">DSM 12272</strain>
    </source>
</reference>
<dbReference type="PANTHER" id="PTHR30483">
    <property type="entry name" value="LEUCINE-SPECIFIC-BINDING PROTEIN"/>
    <property type="match status" value="1"/>
</dbReference>
<keyword evidence="7" id="KW-1185">Reference proteome</keyword>
<dbReference type="CDD" id="cd06347">
    <property type="entry name" value="PBP1_ABC_LivK_ligand_binding-like"/>
    <property type="match status" value="1"/>
</dbReference>
<dbReference type="AlphaFoldDB" id="A0A1H0LJV6"/>
<dbReference type="Pfam" id="PF13458">
    <property type="entry name" value="Peripla_BP_6"/>
    <property type="match status" value="1"/>
</dbReference>
<evidence type="ECO:0000256" key="4">
    <source>
        <dbReference type="ARBA" id="ARBA00022970"/>
    </source>
</evidence>
<keyword evidence="3" id="KW-0732">Signal</keyword>
<organism evidence="6 7">
    <name type="scientific">Clostridium gasigenes</name>
    <dbReference type="NCBI Taxonomy" id="94869"/>
    <lineage>
        <taxon>Bacteria</taxon>
        <taxon>Bacillati</taxon>
        <taxon>Bacillota</taxon>
        <taxon>Clostridia</taxon>
        <taxon>Eubacteriales</taxon>
        <taxon>Clostridiaceae</taxon>
        <taxon>Clostridium</taxon>
    </lineage>
</organism>
<evidence type="ECO:0000256" key="2">
    <source>
        <dbReference type="ARBA" id="ARBA00022448"/>
    </source>
</evidence>
<dbReference type="InterPro" id="IPR051010">
    <property type="entry name" value="BCAA_transport"/>
</dbReference>
<dbReference type="STRING" id="94869.SAMN04488529_101113"/>
<protein>
    <submittedName>
        <fullName evidence="6">Amino acid/amide ABC transporter substrate-binding protein, HAAT family</fullName>
    </submittedName>
</protein>
<dbReference type="PROSITE" id="PS51257">
    <property type="entry name" value="PROKAR_LIPOPROTEIN"/>
    <property type="match status" value="1"/>
</dbReference>
<evidence type="ECO:0000259" key="5">
    <source>
        <dbReference type="Pfam" id="PF13458"/>
    </source>
</evidence>
<keyword evidence="2" id="KW-0813">Transport</keyword>
<evidence type="ECO:0000256" key="1">
    <source>
        <dbReference type="ARBA" id="ARBA00010062"/>
    </source>
</evidence>